<dbReference type="Gene3D" id="3.40.50.1820">
    <property type="entry name" value="alpha/beta hydrolase"/>
    <property type="match status" value="1"/>
</dbReference>
<evidence type="ECO:0000256" key="1">
    <source>
        <dbReference type="SAM" id="SignalP"/>
    </source>
</evidence>
<sequence length="315" mass="36400">MKFVIALLSLSVFLSPASHADTLTPNVSKGQIETVQPFKSNYVKDRFLTVWLPPGYNKQSQYDVLYMHDGRMLFDANTTWNKQEWRVDEVAGELIEQGKVRPFIVVGIPNAVENRHSEFFPQQPFERFPAAKQQALYQIEKFADHPLFASKVYSDNYSLFLVNEVIPYIEANYPVNKGASHRYLGGSSMGGLISWYTLLNHPDQFAGAINMSTHWPGTFNAEDDVFPVFKQYIAANLHKLSNQKVYFDYGDSTLDAMYPELQKQIDKIFIEQQYPKNQWQSLYFPGADHTENAWAKRLHIPLMFMFGDKEQSKKR</sequence>
<dbReference type="EMBL" id="BMII01000031">
    <property type="protein sequence ID" value="GGB70025.1"/>
    <property type="molecule type" value="Genomic_DNA"/>
</dbReference>
<evidence type="ECO:0000313" key="3">
    <source>
        <dbReference type="Proteomes" id="UP000617555"/>
    </source>
</evidence>
<keyword evidence="3" id="KW-1185">Reference proteome</keyword>
<comment type="caution">
    <text evidence="2">The sequence shown here is derived from an EMBL/GenBank/DDBJ whole genome shotgun (WGS) entry which is preliminary data.</text>
</comment>
<dbReference type="SUPFAM" id="SSF53474">
    <property type="entry name" value="alpha/beta-Hydrolases"/>
    <property type="match status" value="1"/>
</dbReference>
<dbReference type="PANTHER" id="PTHR48098">
    <property type="entry name" value="ENTEROCHELIN ESTERASE-RELATED"/>
    <property type="match status" value="1"/>
</dbReference>
<dbReference type="RefSeq" id="WP_188740457.1">
    <property type="nucleotide sequence ID" value="NZ_BMII01000031.1"/>
</dbReference>
<dbReference type="InterPro" id="IPR000801">
    <property type="entry name" value="Esterase-like"/>
</dbReference>
<evidence type="ECO:0000313" key="2">
    <source>
        <dbReference type="EMBL" id="GGB70025.1"/>
    </source>
</evidence>
<reference evidence="3" key="1">
    <citation type="journal article" date="2019" name="Int. J. Syst. Evol. Microbiol.">
        <title>The Global Catalogue of Microorganisms (GCM) 10K type strain sequencing project: providing services to taxonomists for standard genome sequencing and annotation.</title>
        <authorList>
            <consortium name="The Broad Institute Genomics Platform"/>
            <consortium name="The Broad Institute Genome Sequencing Center for Infectious Disease"/>
            <person name="Wu L."/>
            <person name="Ma J."/>
        </authorList>
    </citation>
    <scope>NUCLEOTIDE SEQUENCE [LARGE SCALE GENOMIC DNA]</scope>
    <source>
        <strain evidence="3">CGMCC 1.15339</strain>
    </source>
</reference>
<accession>A0ABQ1JIT2</accession>
<feature type="signal peptide" evidence="1">
    <location>
        <begin position="1"/>
        <end position="20"/>
    </location>
</feature>
<dbReference type="PANTHER" id="PTHR48098:SF6">
    <property type="entry name" value="FERRI-BACILLIBACTIN ESTERASE BESA"/>
    <property type="match status" value="1"/>
</dbReference>
<keyword evidence="1" id="KW-0732">Signal</keyword>
<dbReference type="Pfam" id="PF00756">
    <property type="entry name" value="Esterase"/>
    <property type="match status" value="1"/>
</dbReference>
<organism evidence="2 3">
    <name type="scientific">Shewanella inventionis</name>
    <dbReference type="NCBI Taxonomy" id="1738770"/>
    <lineage>
        <taxon>Bacteria</taxon>
        <taxon>Pseudomonadati</taxon>
        <taxon>Pseudomonadota</taxon>
        <taxon>Gammaproteobacteria</taxon>
        <taxon>Alteromonadales</taxon>
        <taxon>Shewanellaceae</taxon>
        <taxon>Shewanella</taxon>
    </lineage>
</organism>
<dbReference type="Proteomes" id="UP000617555">
    <property type="component" value="Unassembled WGS sequence"/>
</dbReference>
<proteinExistence type="predicted"/>
<gene>
    <name evidence="2" type="ORF">GCM10011607_33290</name>
</gene>
<name>A0ABQ1JIT2_9GAMM</name>
<dbReference type="InterPro" id="IPR029058">
    <property type="entry name" value="AB_hydrolase_fold"/>
</dbReference>
<protein>
    <submittedName>
        <fullName evidence="2">Esterase</fullName>
    </submittedName>
</protein>
<feature type="chain" id="PRO_5046769991" evidence="1">
    <location>
        <begin position="21"/>
        <end position="315"/>
    </location>
</feature>
<dbReference type="InterPro" id="IPR050583">
    <property type="entry name" value="Mycobacterial_A85_antigen"/>
</dbReference>